<evidence type="ECO:0000313" key="2">
    <source>
        <dbReference type="Proteomes" id="UP000324767"/>
    </source>
</evidence>
<gene>
    <name evidence="1" type="ORF">FRX48_04475</name>
</gene>
<sequence length="153" mass="16916">MRGSESRSGVLWPVRQPPCSILLRLRLYFTWSSLLETSRGFSSPFFTILSASLSLYEAPELDNGGQPPCSHPPSSALISIFSYAAWCLDVVLLDVPREEGWAGTYGMETPMGSLNSPGVMLRGYTASVSMMRFDGHAWTKLELGDSLDTIRYI</sequence>
<dbReference type="Proteomes" id="UP000324767">
    <property type="component" value="Unassembled WGS sequence"/>
</dbReference>
<proteinExistence type="predicted"/>
<name>A0A5M8PS09_9LECA</name>
<organism evidence="1 2">
    <name type="scientific">Lasallia pustulata</name>
    <dbReference type="NCBI Taxonomy" id="136370"/>
    <lineage>
        <taxon>Eukaryota</taxon>
        <taxon>Fungi</taxon>
        <taxon>Dikarya</taxon>
        <taxon>Ascomycota</taxon>
        <taxon>Pezizomycotina</taxon>
        <taxon>Lecanoromycetes</taxon>
        <taxon>OSLEUM clade</taxon>
        <taxon>Umbilicariomycetidae</taxon>
        <taxon>Umbilicariales</taxon>
        <taxon>Umbilicariaceae</taxon>
        <taxon>Lasallia</taxon>
    </lineage>
</organism>
<dbReference type="AlphaFoldDB" id="A0A5M8PS09"/>
<accession>A0A5M8PS09</accession>
<dbReference type="EMBL" id="VXIT01000006">
    <property type="protein sequence ID" value="KAA6412323.1"/>
    <property type="molecule type" value="Genomic_DNA"/>
</dbReference>
<evidence type="ECO:0000313" key="1">
    <source>
        <dbReference type="EMBL" id="KAA6412323.1"/>
    </source>
</evidence>
<comment type="caution">
    <text evidence="1">The sequence shown here is derived from an EMBL/GenBank/DDBJ whole genome shotgun (WGS) entry which is preliminary data.</text>
</comment>
<reference evidence="1 2" key="1">
    <citation type="submission" date="2019-09" db="EMBL/GenBank/DDBJ databases">
        <title>The hologenome of the rock-dwelling lichen Lasallia pustulata.</title>
        <authorList>
            <person name="Greshake Tzovaras B."/>
            <person name="Segers F."/>
            <person name="Bicker A."/>
            <person name="Dal Grande F."/>
            <person name="Otte J."/>
            <person name="Hankeln T."/>
            <person name="Schmitt I."/>
            <person name="Ebersberger I."/>
        </authorList>
    </citation>
    <scope>NUCLEOTIDE SEQUENCE [LARGE SCALE GENOMIC DNA]</scope>
    <source>
        <strain evidence="1">A1-1</strain>
    </source>
</reference>
<protein>
    <submittedName>
        <fullName evidence="1">Uncharacterized protein</fullName>
    </submittedName>
</protein>